<dbReference type="Proteomes" id="UP001501094">
    <property type="component" value="Unassembled WGS sequence"/>
</dbReference>
<evidence type="ECO:0000313" key="4">
    <source>
        <dbReference type="Proteomes" id="UP001501094"/>
    </source>
</evidence>
<evidence type="ECO:0000256" key="1">
    <source>
        <dbReference type="SAM" id="MobiDB-lite"/>
    </source>
</evidence>
<comment type="caution">
    <text evidence="3">The sequence shown here is derived from an EMBL/GenBank/DDBJ whole genome shotgun (WGS) entry which is preliminary data.</text>
</comment>
<name>A0ABN2NCQ8_9MICO</name>
<keyword evidence="4" id="KW-1185">Reference proteome</keyword>
<evidence type="ECO:0000313" key="3">
    <source>
        <dbReference type="EMBL" id="GAA1861795.1"/>
    </source>
</evidence>
<dbReference type="InterPro" id="IPR029044">
    <property type="entry name" value="Nucleotide-diphossugar_trans"/>
</dbReference>
<dbReference type="SUPFAM" id="SSF53448">
    <property type="entry name" value="Nucleotide-diphospho-sugar transferases"/>
    <property type="match status" value="1"/>
</dbReference>
<dbReference type="Pfam" id="PF00535">
    <property type="entry name" value="Glycos_transf_2"/>
    <property type="match status" value="1"/>
</dbReference>
<protein>
    <recommendedName>
        <fullName evidence="2">Glycosyltransferase 2-like domain-containing protein</fullName>
    </recommendedName>
</protein>
<dbReference type="InterPro" id="IPR001173">
    <property type="entry name" value="Glyco_trans_2-like"/>
</dbReference>
<reference evidence="3 4" key="1">
    <citation type="journal article" date="2019" name="Int. J. Syst. Evol. Microbiol.">
        <title>The Global Catalogue of Microorganisms (GCM) 10K type strain sequencing project: providing services to taxonomists for standard genome sequencing and annotation.</title>
        <authorList>
            <consortium name="The Broad Institute Genomics Platform"/>
            <consortium name="The Broad Institute Genome Sequencing Center for Infectious Disease"/>
            <person name="Wu L."/>
            <person name="Ma J."/>
        </authorList>
    </citation>
    <scope>NUCLEOTIDE SEQUENCE [LARGE SCALE GENOMIC DNA]</scope>
    <source>
        <strain evidence="3 4">JCM 14326</strain>
    </source>
</reference>
<dbReference type="PANTHER" id="PTHR22916">
    <property type="entry name" value="GLYCOSYLTRANSFERASE"/>
    <property type="match status" value="1"/>
</dbReference>
<dbReference type="EMBL" id="BAAANL010000003">
    <property type="protein sequence ID" value="GAA1861795.1"/>
    <property type="molecule type" value="Genomic_DNA"/>
</dbReference>
<dbReference type="CDD" id="cd00761">
    <property type="entry name" value="Glyco_tranf_GTA_type"/>
    <property type="match status" value="1"/>
</dbReference>
<accession>A0ABN2NCQ8</accession>
<dbReference type="RefSeq" id="WP_344102053.1">
    <property type="nucleotide sequence ID" value="NZ_BAAANL010000003.1"/>
</dbReference>
<evidence type="ECO:0000259" key="2">
    <source>
        <dbReference type="Pfam" id="PF00535"/>
    </source>
</evidence>
<dbReference type="Gene3D" id="3.90.550.10">
    <property type="entry name" value="Spore Coat Polysaccharide Biosynthesis Protein SpsA, Chain A"/>
    <property type="match status" value="1"/>
</dbReference>
<feature type="compositionally biased region" description="Low complexity" evidence="1">
    <location>
        <begin position="145"/>
        <end position="157"/>
    </location>
</feature>
<organism evidence="3 4">
    <name type="scientific">Myceligenerans crystallogenes</name>
    <dbReference type="NCBI Taxonomy" id="316335"/>
    <lineage>
        <taxon>Bacteria</taxon>
        <taxon>Bacillati</taxon>
        <taxon>Actinomycetota</taxon>
        <taxon>Actinomycetes</taxon>
        <taxon>Micrococcales</taxon>
        <taxon>Promicromonosporaceae</taxon>
        <taxon>Myceligenerans</taxon>
    </lineage>
</organism>
<feature type="region of interest" description="Disordered" evidence="1">
    <location>
        <begin position="134"/>
        <end position="165"/>
    </location>
</feature>
<feature type="domain" description="Glycosyltransferase 2-like" evidence="2">
    <location>
        <begin position="20"/>
        <end position="137"/>
    </location>
</feature>
<proteinExistence type="predicted"/>
<gene>
    <name evidence="3" type="ORF">GCM10009751_19460</name>
</gene>
<dbReference type="PANTHER" id="PTHR22916:SF3">
    <property type="entry name" value="UDP-GLCNAC:BETAGAL BETA-1,3-N-ACETYLGLUCOSAMINYLTRANSFERASE-LIKE PROTEIN 1"/>
    <property type="match status" value="1"/>
</dbReference>
<sequence>MNAPVSNGGPLSTGGTPELTVVVPVHDVADWIEECLRSILSQGVDLEVVVVDDGSADGTPAVVAAVGDPRVRLVPADRPGGGPARNQGAALARGEYLAFADGDDVVPPGAYAVLLRTLRESGSDMSVGNFVRFRDGDQVPDDDAGPAAAGTAGPDPDAGAERQTRHVTRARTGVTVADEPGLIRNRACWNRVFRRSFWQAHDLRFEDSSRSNDIVAMARATVAARTDLVPDVVYRYRQRFGNGSMSTFGATSEAKLVYLAQERLCAPVLTGAGPRVRTVYSGMLLRSYLWGVVSTVLADPDWAAPERAAELRERLAEPLAGILRGLSPETFASLPRARRQVFTLAGAGDLPAAREALRRAEFPTRGDRLVEAADRLTRRAALLAARVLVRARRHVMTP</sequence>